<sequence>MKKKITATKHIVFQTGKASSELVEMHPLKILLYTIGSFVLSLLMQYFKWVFRLDGSIFGFGLNLISIGFVICAFIMIIHLISRVTSRRTKDSAPKQPIKPDLPRKKASIFEAADPEYTKRLDILRKLYSEMTSRQESISGFLQEYFSGSIISINRYESVMNDASKVLWNNYQKASTAVSMFGSAQATADRLAILDGYVNDSKQTVDKMETIIDELIKIQQQRSFSDYENLDGMLTSLARTTSRYK</sequence>
<evidence type="ECO:0000313" key="3">
    <source>
        <dbReference type="Proteomes" id="UP000186341"/>
    </source>
</evidence>
<keyword evidence="1" id="KW-1133">Transmembrane helix</keyword>
<gene>
    <name evidence="2" type="ORF">BO222_02135</name>
</gene>
<keyword evidence="1" id="KW-0812">Transmembrane</keyword>
<protein>
    <recommendedName>
        <fullName evidence="4">5-bromo-4-chloroindolyl phosphate hydrolysis protein</fullName>
    </recommendedName>
</protein>
<organism evidence="2 3">
    <name type="scientific">Ileibacterium valens</name>
    <dbReference type="NCBI Taxonomy" id="1862668"/>
    <lineage>
        <taxon>Bacteria</taxon>
        <taxon>Bacillati</taxon>
        <taxon>Bacillota</taxon>
        <taxon>Erysipelotrichia</taxon>
        <taxon>Erysipelotrichales</taxon>
        <taxon>Erysipelotrichaceae</taxon>
        <taxon>Ileibacterium</taxon>
    </lineage>
</organism>
<name>A0A1U7NIF5_9FIRM</name>
<feature type="transmembrane region" description="Helical" evidence="1">
    <location>
        <begin position="30"/>
        <end position="51"/>
    </location>
</feature>
<comment type="caution">
    <text evidence="2">The sequence shown here is derived from an EMBL/GenBank/DDBJ whole genome shotgun (WGS) entry which is preliminary data.</text>
</comment>
<reference evidence="2 3" key="1">
    <citation type="submission" date="2016-11" db="EMBL/GenBank/DDBJ databases">
        <title>Description of two novel members of the family Erysipelotrichaceae: Ileibacterium lipovorans gen. nov., sp. nov. and Dubosiella newyorkensis, gen. nov., sp. nov.</title>
        <authorList>
            <person name="Cox L.M."/>
            <person name="Sohn J."/>
            <person name="Tyrrell K.L."/>
            <person name="Citron D.M."/>
            <person name="Lawson P.A."/>
            <person name="Patel N.B."/>
            <person name="Iizumi T."/>
            <person name="Perez-Perez G.I."/>
            <person name="Goldstein E.J."/>
            <person name="Blaser M.J."/>
        </authorList>
    </citation>
    <scope>NUCLEOTIDE SEQUENCE [LARGE SCALE GENOMIC DNA]</scope>
    <source>
        <strain evidence="2 3">NYU-BL-A3</strain>
    </source>
</reference>
<dbReference type="RefSeq" id="WP_075817963.1">
    <property type="nucleotide sequence ID" value="NZ_CAJUTZ010000019.1"/>
</dbReference>
<feature type="transmembrane region" description="Helical" evidence="1">
    <location>
        <begin position="57"/>
        <end position="81"/>
    </location>
</feature>
<keyword evidence="3" id="KW-1185">Reference proteome</keyword>
<proteinExistence type="predicted"/>
<accession>A0A1U7NIF5</accession>
<dbReference type="Proteomes" id="UP000186341">
    <property type="component" value="Unassembled WGS sequence"/>
</dbReference>
<dbReference type="EMBL" id="MPJW01000067">
    <property type="protein sequence ID" value="OLU42093.1"/>
    <property type="molecule type" value="Genomic_DNA"/>
</dbReference>
<evidence type="ECO:0000313" key="2">
    <source>
        <dbReference type="EMBL" id="OLU42093.1"/>
    </source>
</evidence>
<dbReference type="GeneID" id="82202035"/>
<evidence type="ECO:0008006" key="4">
    <source>
        <dbReference type="Google" id="ProtNLM"/>
    </source>
</evidence>
<keyword evidence="1" id="KW-0472">Membrane</keyword>
<evidence type="ECO:0000256" key="1">
    <source>
        <dbReference type="SAM" id="Phobius"/>
    </source>
</evidence>
<dbReference type="AlphaFoldDB" id="A0A1U7NIF5"/>